<comment type="caution">
    <text evidence="1">The sequence shown here is derived from an EMBL/GenBank/DDBJ whole genome shotgun (WGS) entry which is preliminary data.</text>
</comment>
<organism evidence="1 2">
    <name type="scientific">Irpex rosettiformis</name>
    <dbReference type="NCBI Taxonomy" id="378272"/>
    <lineage>
        <taxon>Eukaryota</taxon>
        <taxon>Fungi</taxon>
        <taxon>Dikarya</taxon>
        <taxon>Basidiomycota</taxon>
        <taxon>Agaricomycotina</taxon>
        <taxon>Agaricomycetes</taxon>
        <taxon>Polyporales</taxon>
        <taxon>Irpicaceae</taxon>
        <taxon>Irpex</taxon>
    </lineage>
</organism>
<name>A0ACB8U5L0_9APHY</name>
<sequence>MSPAGSVKQADFTFPPSSSPDRHHVIDSNLKIRGSAVTSQPSSNKRDNVAAGCEPLPTGKRIRSR</sequence>
<reference evidence="1" key="1">
    <citation type="journal article" date="2021" name="Environ. Microbiol.">
        <title>Gene family expansions and transcriptome signatures uncover fungal adaptations to wood decay.</title>
        <authorList>
            <person name="Hage H."/>
            <person name="Miyauchi S."/>
            <person name="Viragh M."/>
            <person name="Drula E."/>
            <person name="Min B."/>
            <person name="Chaduli D."/>
            <person name="Navarro D."/>
            <person name="Favel A."/>
            <person name="Norest M."/>
            <person name="Lesage-Meessen L."/>
            <person name="Balint B."/>
            <person name="Merenyi Z."/>
            <person name="de Eugenio L."/>
            <person name="Morin E."/>
            <person name="Martinez A.T."/>
            <person name="Baldrian P."/>
            <person name="Stursova M."/>
            <person name="Martinez M.J."/>
            <person name="Novotny C."/>
            <person name="Magnuson J.K."/>
            <person name="Spatafora J.W."/>
            <person name="Maurice S."/>
            <person name="Pangilinan J."/>
            <person name="Andreopoulos W."/>
            <person name="LaButti K."/>
            <person name="Hundley H."/>
            <person name="Na H."/>
            <person name="Kuo A."/>
            <person name="Barry K."/>
            <person name="Lipzen A."/>
            <person name="Henrissat B."/>
            <person name="Riley R."/>
            <person name="Ahrendt S."/>
            <person name="Nagy L.G."/>
            <person name="Grigoriev I.V."/>
            <person name="Martin F."/>
            <person name="Rosso M.N."/>
        </authorList>
    </citation>
    <scope>NUCLEOTIDE SEQUENCE</scope>
    <source>
        <strain evidence="1">CBS 384.51</strain>
    </source>
</reference>
<evidence type="ECO:0000313" key="2">
    <source>
        <dbReference type="Proteomes" id="UP001055072"/>
    </source>
</evidence>
<keyword evidence="2" id="KW-1185">Reference proteome</keyword>
<evidence type="ECO:0000313" key="1">
    <source>
        <dbReference type="EMBL" id="KAI0089491.1"/>
    </source>
</evidence>
<accession>A0ACB8U5L0</accession>
<protein>
    <submittedName>
        <fullName evidence="1">Uncharacterized protein</fullName>
    </submittedName>
</protein>
<dbReference type="Proteomes" id="UP001055072">
    <property type="component" value="Unassembled WGS sequence"/>
</dbReference>
<dbReference type="EMBL" id="MU274910">
    <property type="protein sequence ID" value="KAI0089491.1"/>
    <property type="molecule type" value="Genomic_DNA"/>
</dbReference>
<proteinExistence type="predicted"/>
<gene>
    <name evidence="1" type="ORF">BDY19DRAFT_942547</name>
</gene>